<dbReference type="GO" id="GO:0016881">
    <property type="term" value="F:acid-amino acid ligase activity"/>
    <property type="evidence" value="ECO:0007669"/>
    <property type="project" value="TreeGrafter"/>
</dbReference>
<dbReference type="InterPro" id="IPR004993">
    <property type="entry name" value="GH3"/>
</dbReference>
<dbReference type="InterPro" id="IPR055378">
    <property type="entry name" value="GH3_C"/>
</dbReference>
<dbReference type="InterPro" id="IPR055377">
    <property type="entry name" value="GH3_M"/>
</dbReference>
<evidence type="ECO:0000313" key="4">
    <source>
        <dbReference type="Proteomes" id="UP000824161"/>
    </source>
</evidence>
<comment type="caution">
    <text evidence="3">The sequence shown here is derived from an EMBL/GenBank/DDBJ whole genome shotgun (WGS) entry which is preliminary data.</text>
</comment>
<dbReference type="Proteomes" id="UP000824161">
    <property type="component" value="Unassembled WGS sequence"/>
</dbReference>
<evidence type="ECO:0000313" key="3">
    <source>
        <dbReference type="EMBL" id="HIT98076.1"/>
    </source>
</evidence>
<dbReference type="Pfam" id="PF03321">
    <property type="entry name" value="GH3"/>
    <property type="match status" value="1"/>
</dbReference>
<dbReference type="PANTHER" id="PTHR31901:SF9">
    <property type="entry name" value="GH3 DOMAIN-CONTAINING PROTEIN"/>
    <property type="match status" value="1"/>
</dbReference>
<dbReference type="Pfam" id="PF23572">
    <property type="entry name" value="GH3_C"/>
    <property type="match status" value="1"/>
</dbReference>
<organism evidence="3 4">
    <name type="scientific">Candidatus Merdimorpha stercoravium</name>
    <dbReference type="NCBI Taxonomy" id="2840863"/>
    <lineage>
        <taxon>Bacteria</taxon>
        <taxon>Pseudomonadati</taxon>
        <taxon>Bacteroidota</taxon>
        <taxon>Flavobacteriia</taxon>
        <taxon>Flavobacteriales</taxon>
        <taxon>Candidatus Merdimorpha</taxon>
    </lineage>
</organism>
<dbReference type="InterPro" id="IPR042099">
    <property type="entry name" value="ANL_N_sf"/>
</dbReference>
<dbReference type="AlphaFoldDB" id="A0A9D1KSS2"/>
<reference evidence="3" key="1">
    <citation type="submission" date="2020-10" db="EMBL/GenBank/DDBJ databases">
        <authorList>
            <person name="Gilroy R."/>
        </authorList>
    </citation>
    <scope>NUCLEOTIDE SEQUENCE</scope>
    <source>
        <strain evidence="3">1383</strain>
    </source>
</reference>
<gene>
    <name evidence="3" type="ORF">IAC44_04475</name>
</gene>
<dbReference type="PANTHER" id="PTHR31901">
    <property type="entry name" value="GH3 DOMAIN-CONTAINING PROTEIN"/>
    <property type="match status" value="1"/>
</dbReference>
<reference evidence="3" key="2">
    <citation type="journal article" date="2021" name="PeerJ">
        <title>Extensive microbial diversity within the chicken gut microbiome revealed by metagenomics and culture.</title>
        <authorList>
            <person name="Gilroy R."/>
            <person name="Ravi A."/>
            <person name="Getino M."/>
            <person name="Pursley I."/>
            <person name="Horton D.L."/>
            <person name="Alikhan N.F."/>
            <person name="Baker D."/>
            <person name="Gharbi K."/>
            <person name="Hall N."/>
            <person name="Watson M."/>
            <person name="Adriaenssens E.M."/>
            <person name="Foster-Nyarko E."/>
            <person name="Jarju S."/>
            <person name="Secka A."/>
            <person name="Antonio M."/>
            <person name="Oren A."/>
            <person name="Chaudhuri R.R."/>
            <person name="La Ragione R."/>
            <person name="Hildebrand F."/>
            <person name="Pallen M.J."/>
        </authorList>
    </citation>
    <scope>NUCLEOTIDE SEQUENCE</scope>
    <source>
        <strain evidence="3">1383</strain>
    </source>
</reference>
<feature type="domain" description="GH3 C-terminal" evidence="2">
    <location>
        <begin position="375"/>
        <end position="485"/>
    </location>
</feature>
<accession>A0A9D1KSS2</accession>
<evidence type="ECO:0000259" key="1">
    <source>
        <dbReference type="Pfam" id="PF23571"/>
    </source>
</evidence>
<name>A0A9D1KSS2_9FLAO</name>
<evidence type="ECO:0000259" key="2">
    <source>
        <dbReference type="Pfam" id="PF23572"/>
    </source>
</evidence>
<dbReference type="Gene3D" id="3.40.50.12780">
    <property type="entry name" value="N-terminal domain of ligase-like"/>
    <property type="match status" value="1"/>
</dbReference>
<dbReference type="GO" id="GO:0005737">
    <property type="term" value="C:cytoplasm"/>
    <property type="evidence" value="ECO:0007669"/>
    <property type="project" value="TreeGrafter"/>
</dbReference>
<proteinExistence type="predicted"/>
<dbReference type="SUPFAM" id="SSF56801">
    <property type="entry name" value="Acetyl-CoA synthetase-like"/>
    <property type="match status" value="1"/>
</dbReference>
<feature type="domain" description="GH3 middle" evidence="1">
    <location>
        <begin position="293"/>
        <end position="359"/>
    </location>
</feature>
<sequence length="507" mass="56940">MKKYFATAFARSQIRRSDRFTAHPVETQQKLLSRFLAAAADTAFGREHGFGDIRSYRQYRQRVPLCTYEDLRGYIQRIADGERDVLWPGRPAYFAKTSGTTSGTKYIPLTREGLACQVRATRDMLLRYILSTGQVDFVGGKMIFLQGSPVLENRNGILTGRLSGIVAHCVPFYLRGNRKPSYRTNCIEDWEQKVEAIVDETVSADMTLISGIPSWLQMYFERLIARSGKPVGELFPHFSLMVTGGVNYEPYRERFRQLIGREVDVLETYPASEGFIAASDSVARDGSLLLEVNSGLFYEFVPADRYGQPDAPRIDLSQVETGVNYALILTTNSGLWAYSIGDTVMFTSTSPYRVKVTGRVAHYTSAFGEHVIAAEAERAVSQAARESGAVVAEFTLAPQVAPESGLPYHEWWIEFARKPSDPDLFARVLDREMQHQNIYYRDLIQGRILRPAVVRPLPEGAFAAYMKSVGRLGGQNKIPRLSNDRALADGLQAAMEKMKFTNKDIAR</sequence>
<dbReference type="EMBL" id="DVLY01000104">
    <property type="protein sequence ID" value="HIT98076.1"/>
    <property type="molecule type" value="Genomic_DNA"/>
</dbReference>
<dbReference type="Pfam" id="PF23571">
    <property type="entry name" value="GH3_M"/>
    <property type="match status" value="1"/>
</dbReference>
<protein>
    <submittedName>
        <fullName evidence="3">GH3 auxin-responsive promoter family protein</fullName>
    </submittedName>
</protein>